<dbReference type="Proteomes" id="UP000004099">
    <property type="component" value="Unassembled WGS sequence"/>
</dbReference>
<dbReference type="PATRIC" id="fig|525362.12.peg.1342"/>
<reference evidence="1 2" key="1">
    <citation type="submission" date="2011-01" db="EMBL/GenBank/DDBJ databases">
        <authorList>
            <person name="Muzny D."/>
            <person name="Qin X."/>
            <person name="Buhay C."/>
            <person name="Dugan-Rocha S."/>
            <person name="Ding Y."/>
            <person name="Chen G."/>
            <person name="Hawes A."/>
            <person name="Holder M."/>
            <person name="Jhangiani S."/>
            <person name="Johnson A."/>
            <person name="Khan Z."/>
            <person name="Li Z."/>
            <person name="Liu W."/>
            <person name="Liu X."/>
            <person name="Perez L."/>
            <person name="Shen H."/>
            <person name="Wang Q."/>
            <person name="Watt J."/>
            <person name="Xi L."/>
            <person name="Xin Y."/>
            <person name="Zhou J."/>
            <person name="Deng J."/>
            <person name="Jiang H."/>
            <person name="Liu Y."/>
            <person name="Qu J."/>
            <person name="Song X.-Z."/>
            <person name="Zhang L."/>
            <person name="Villasana D."/>
            <person name="Johnson A."/>
            <person name="Liu J."/>
            <person name="Liyanage D."/>
            <person name="Lorensuhewa L."/>
            <person name="Robinson T."/>
            <person name="Song A."/>
            <person name="Song B.-B."/>
            <person name="Dinh H."/>
            <person name="Thornton R."/>
            <person name="Coyle M."/>
            <person name="Francisco L."/>
            <person name="Jackson L."/>
            <person name="Javaid M."/>
            <person name="Korchina V."/>
            <person name="Kovar C."/>
            <person name="Mata R."/>
            <person name="Mathew T."/>
            <person name="Ngo R."/>
            <person name="Nguyen L."/>
            <person name="Nguyen N."/>
            <person name="Okwuonu G."/>
            <person name="Ongeri F."/>
            <person name="Pham C."/>
            <person name="Simmons D."/>
            <person name="Wilczek-Boney K."/>
            <person name="Hale W."/>
            <person name="Jakkamsetti A."/>
            <person name="Pham P."/>
            <person name="Ruth R."/>
            <person name="San Lucas F."/>
            <person name="Warren J."/>
            <person name="Zhang J."/>
            <person name="Zhao Z."/>
            <person name="Zhou C."/>
            <person name="Zhu D."/>
            <person name="Lee S."/>
            <person name="Bess C."/>
            <person name="Blankenburg K."/>
            <person name="Forbes L."/>
            <person name="Fu Q."/>
            <person name="Gubbala S."/>
            <person name="Hirani K."/>
            <person name="Jayaseelan J.C."/>
            <person name="Lara F."/>
            <person name="Munidasa M."/>
            <person name="Palculict T."/>
            <person name="Patil S."/>
            <person name="Pu L.-L."/>
            <person name="Saada N."/>
            <person name="Tang L."/>
            <person name="Weissenberger G."/>
            <person name="Zhu Y."/>
            <person name="Hemphill L."/>
            <person name="Shang Y."/>
            <person name="Youmans B."/>
            <person name="Ayvaz T."/>
            <person name="Ross M."/>
            <person name="Santibanez J."/>
            <person name="Aqrawi P."/>
            <person name="Gross S."/>
            <person name="Joshi V."/>
            <person name="Fowler G."/>
            <person name="Nazareth L."/>
            <person name="Reid J."/>
            <person name="Worley K."/>
            <person name="Petrosino J."/>
            <person name="Highlander S."/>
            <person name="Gibbs R."/>
        </authorList>
    </citation>
    <scope>NUCLEOTIDE SEQUENCE [LARGE SCALE GENOMIC DNA]</scope>
    <source>
        <strain evidence="1 2">ATCC 25644</strain>
    </source>
</reference>
<sequence>MRVSLADVSGAAFGKIIAVYGQNSKIAVLPVIEGWILRTNLKKRHFARKPFLTH</sequence>
<dbReference type="AlphaFoldDB" id="E7FQ31"/>
<evidence type="ECO:0000313" key="1">
    <source>
        <dbReference type="EMBL" id="EFZ34878.1"/>
    </source>
</evidence>
<accession>E7FQ31</accession>
<dbReference type="EMBL" id="ACGS02000033">
    <property type="protein sequence ID" value="EFZ34878.1"/>
    <property type="molecule type" value="Genomic_DNA"/>
</dbReference>
<evidence type="ECO:0000313" key="2">
    <source>
        <dbReference type="Proteomes" id="UP000004099"/>
    </source>
</evidence>
<proteinExistence type="predicted"/>
<dbReference type="HOGENOM" id="CLU_3044782_0_0_9"/>
<name>E7FQ31_9LACO</name>
<gene>
    <name evidence="1" type="ORF">HMPREF0542_11008</name>
</gene>
<protein>
    <submittedName>
        <fullName evidence="1">Uncharacterized protein</fullName>
    </submittedName>
</protein>
<organism evidence="1 2">
    <name type="scientific">Ligilactobacillus ruminis ATCC 25644</name>
    <dbReference type="NCBI Taxonomy" id="525362"/>
    <lineage>
        <taxon>Bacteria</taxon>
        <taxon>Bacillati</taxon>
        <taxon>Bacillota</taxon>
        <taxon>Bacilli</taxon>
        <taxon>Lactobacillales</taxon>
        <taxon>Lactobacillaceae</taxon>
        <taxon>Ligilactobacillus</taxon>
    </lineage>
</organism>
<comment type="caution">
    <text evidence="1">The sequence shown here is derived from an EMBL/GenBank/DDBJ whole genome shotgun (WGS) entry which is preliminary data.</text>
</comment>